<comment type="function">
    <text evidence="6">Specifically methylates the N4 position of cytidine in position 1402 (C1402) of 16S rRNA.</text>
</comment>
<sequence length="297" mass="33634">MEETIHIPVLKEEVLNYLACGAKKIFVDGTVGGGGHAKAILEASKPNGFLIGLDVDDEALVVAEKNLDNYRGRFILKKSNYAEMAKILMELGFEKVNGILLDLGLSSLQLGTPQRGFSFLQTGPLDMRMDKSNSLTAAQIVNHWPEFRLREIIKEFGEEKWAVRIAKKIIEYRNKKPIETTTQLAEIIANAIPKKYWPKRIHPATRTFQALRIVVNNELENLKQFLNQALNLIISGGRLVIISFHSLEDRIVKTTFRIWAKEKKAKILTKKPVRPSEKEIAINPRSRSAKLRAIEII</sequence>
<feature type="binding site" evidence="6">
    <location>
        <position position="102"/>
    </location>
    <ligand>
        <name>S-adenosyl-L-methionine</name>
        <dbReference type="ChEBI" id="CHEBI:59789"/>
    </ligand>
</feature>
<evidence type="ECO:0000256" key="1">
    <source>
        <dbReference type="ARBA" id="ARBA00010396"/>
    </source>
</evidence>
<feature type="binding site" evidence="6">
    <location>
        <position position="54"/>
    </location>
    <ligand>
        <name>S-adenosyl-L-methionine</name>
        <dbReference type="ChEBI" id="CHEBI:59789"/>
    </ligand>
</feature>
<dbReference type="EC" id="2.1.1.199" evidence="6"/>
<dbReference type="SUPFAM" id="SSF81799">
    <property type="entry name" value="Putative methyltransferase TM0872, insert domain"/>
    <property type="match status" value="1"/>
</dbReference>
<keyword evidence="6" id="KW-0963">Cytoplasm</keyword>
<protein>
    <recommendedName>
        <fullName evidence="6">Ribosomal RNA small subunit methyltransferase H</fullName>
        <ecNumber evidence="6">2.1.1.199</ecNumber>
    </recommendedName>
    <alternativeName>
        <fullName evidence="6">16S rRNA m(4)C1402 methyltransferase</fullName>
    </alternativeName>
    <alternativeName>
        <fullName evidence="6">rRNA (cytosine-N(4)-)-methyltransferase RsmH</fullName>
    </alternativeName>
</protein>
<dbReference type="SUPFAM" id="SSF53335">
    <property type="entry name" value="S-adenosyl-L-methionine-dependent methyltransferases"/>
    <property type="match status" value="1"/>
</dbReference>
<feature type="binding site" evidence="6">
    <location>
        <position position="109"/>
    </location>
    <ligand>
        <name>S-adenosyl-L-methionine</name>
        <dbReference type="ChEBI" id="CHEBI:59789"/>
    </ligand>
</feature>
<dbReference type="Gene3D" id="1.10.150.170">
    <property type="entry name" value="Putative methyltransferase TM0872, insert domain"/>
    <property type="match status" value="1"/>
</dbReference>
<dbReference type="GO" id="GO:0071424">
    <property type="term" value="F:rRNA (cytosine-N4-)-methyltransferase activity"/>
    <property type="evidence" value="ECO:0007669"/>
    <property type="project" value="UniProtKB-UniRule"/>
</dbReference>
<feature type="binding site" evidence="6">
    <location>
        <position position="81"/>
    </location>
    <ligand>
        <name>S-adenosyl-L-methionine</name>
        <dbReference type="ChEBI" id="CHEBI:59789"/>
    </ligand>
</feature>
<dbReference type="PIRSF" id="PIRSF004486">
    <property type="entry name" value="MraW"/>
    <property type="match status" value="1"/>
</dbReference>
<feature type="binding site" evidence="6">
    <location>
        <begin position="34"/>
        <end position="36"/>
    </location>
    <ligand>
        <name>S-adenosyl-L-methionine</name>
        <dbReference type="ChEBI" id="CHEBI:59789"/>
    </ligand>
</feature>
<proteinExistence type="inferred from homology"/>
<keyword evidence="3 6" id="KW-0489">Methyltransferase</keyword>
<evidence type="ECO:0000313" key="7">
    <source>
        <dbReference type="EMBL" id="HDD43762.1"/>
    </source>
</evidence>
<evidence type="ECO:0000256" key="2">
    <source>
        <dbReference type="ARBA" id="ARBA00022552"/>
    </source>
</evidence>
<name>A0A7C0U262_DESA2</name>
<keyword evidence="5 6" id="KW-0949">S-adenosyl-L-methionine</keyword>
<comment type="caution">
    <text evidence="7">The sequence shown here is derived from an EMBL/GenBank/DDBJ whole genome shotgun (WGS) entry which is preliminary data.</text>
</comment>
<comment type="catalytic activity">
    <reaction evidence="6">
        <text>cytidine(1402) in 16S rRNA + S-adenosyl-L-methionine = N(4)-methylcytidine(1402) in 16S rRNA + S-adenosyl-L-homocysteine + H(+)</text>
        <dbReference type="Rhea" id="RHEA:42928"/>
        <dbReference type="Rhea" id="RHEA-COMP:10286"/>
        <dbReference type="Rhea" id="RHEA-COMP:10287"/>
        <dbReference type="ChEBI" id="CHEBI:15378"/>
        <dbReference type="ChEBI" id="CHEBI:57856"/>
        <dbReference type="ChEBI" id="CHEBI:59789"/>
        <dbReference type="ChEBI" id="CHEBI:74506"/>
        <dbReference type="ChEBI" id="CHEBI:82748"/>
        <dbReference type="EC" id="2.1.1.199"/>
    </reaction>
</comment>
<keyword evidence="4 6" id="KW-0808">Transferase</keyword>
<dbReference type="InterPro" id="IPR023397">
    <property type="entry name" value="SAM-dep_MeTrfase_MraW_recog"/>
</dbReference>
<keyword evidence="2 6" id="KW-0698">rRNA processing</keyword>
<dbReference type="PANTHER" id="PTHR11265">
    <property type="entry name" value="S-ADENOSYL-METHYLTRANSFERASE MRAW"/>
    <property type="match status" value="1"/>
</dbReference>
<dbReference type="InterPro" id="IPR002903">
    <property type="entry name" value="RsmH"/>
</dbReference>
<dbReference type="HAMAP" id="MF_01007">
    <property type="entry name" value="16SrRNA_methyltr_H"/>
    <property type="match status" value="1"/>
</dbReference>
<dbReference type="Proteomes" id="UP000886289">
    <property type="component" value="Unassembled WGS sequence"/>
</dbReference>
<organism evidence="7">
    <name type="scientific">Desulfofervidus auxilii</name>
    <dbReference type="NCBI Taxonomy" id="1621989"/>
    <lineage>
        <taxon>Bacteria</taxon>
        <taxon>Pseudomonadati</taxon>
        <taxon>Thermodesulfobacteriota</taxon>
        <taxon>Candidatus Desulfofervidia</taxon>
        <taxon>Candidatus Desulfofervidales</taxon>
        <taxon>Candidatus Desulfofervidaceae</taxon>
        <taxon>Candidatus Desulfofervidus</taxon>
    </lineage>
</organism>
<reference evidence="7" key="1">
    <citation type="journal article" date="2020" name="mSystems">
        <title>Genome- and Community-Level Interaction Insights into Carbon Utilization and Element Cycling Functions of Hydrothermarchaeota in Hydrothermal Sediment.</title>
        <authorList>
            <person name="Zhou Z."/>
            <person name="Liu Y."/>
            <person name="Xu W."/>
            <person name="Pan J."/>
            <person name="Luo Z.H."/>
            <person name="Li M."/>
        </authorList>
    </citation>
    <scope>NUCLEOTIDE SEQUENCE [LARGE SCALE GENOMIC DNA]</scope>
    <source>
        <strain evidence="7">HyVt-233</strain>
    </source>
</reference>
<evidence type="ECO:0000256" key="6">
    <source>
        <dbReference type="HAMAP-Rule" id="MF_01007"/>
    </source>
</evidence>
<gene>
    <name evidence="6 7" type="primary">rsmH</name>
    <name evidence="7" type="ORF">ENG63_02735</name>
</gene>
<comment type="similarity">
    <text evidence="1 6">Belongs to the methyltransferase superfamily. RsmH family.</text>
</comment>
<dbReference type="FunFam" id="1.10.150.170:FF:000003">
    <property type="entry name" value="Ribosomal RNA small subunit methyltransferase H"/>
    <property type="match status" value="1"/>
</dbReference>
<dbReference type="NCBIfam" id="TIGR00006">
    <property type="entry name" value="16S rRNA (cytosine(1402)-N(4))-methyltransferase RsmH"/>
    <property type="match status" value="1"/>
</dbReference>
<comment type="subcellular location">
    <subcellularLocation>
        <location evidence="6">Cytoplasm</location>
    </subcellularLocation>
</comment>
<dbReference type="Pfam" id="PF01795">
    <property type="entry name" value="Methyltransf_5"/>
    <property type="match status" value="1"/>
</dbReference>
<dbReference type="PANTHER" id="PTHR11265:SF0">
    <property type="entry name" value="12S RRNA N4-METHYLCYTIDINE METHYLTRANSFERASE"/>
    <property type="match status" value="1"/>
</dbReference>
<evidence type="ECO:0000256" key="3">
    <source>
        <dbReference type="ARBA" id="ARBA00022603"/>
    </source>
</evidence>
<evidence type="ECO:0000256" key="4">
    <source>
        <dbReference type="ARBA" id="ARBA00022679"/>
    </source>
</evidence>
<evidence type="ECO:0000256" key="5">
    <source>
        <dbReference type="ARBA" id="ARBA00022691"/>
    </source>
</evidence>
<dbReference type="EMBL" id="DRBS01000105">
    <property type="protein sequence ID" value="HDD43762.1"/>
    <property type="molecule type" value="Genomic_DNA"/>
</dbReference>
<dbReference type="InterPro" id="IPR029063">
    <property type="entry name" value="SAM-dependent_MTases_sf"/>
</dbReference>
<dbReference type="Gene3D" id="3.40.50.150">
    <property type="entry name" value="Vaccinia Virus protein VP39"/>
    <property type="match status" value="1"/>
</dbReference>
<dbReference type="AlphaFoldDB" id="A0A7C0U262"/>
<accession>A0A7C0U262</accession>
<dbReference type="GO" id="GO:0005737">
    <property type="term" value="C:cytoplasm"/>
    <property type="evidence" value="ECO:0007669"/>
    <property type="project" value="UniProtKB-SubCell"/>
</dbReference>
<dbReference type="GO" id="GO:0070475">
    <property type="term" value="P:rRNA base methylation"/>
    <property type="evidence" value="ECO:0007669"/>
    <property type="project" value="UniProtKB-UniRule"/>
</dbReference>